<sequence length="57" mass="6222">MANGSIKGPKYKVLTRGTVPCMQKHDTSGMYLQRVVAPNLPTKTDDLSHSTGYGWAI</sequence>
<protein>
    <submittedName>
        <fullName evidence="2">Uncharacterized protein</fullName>
    </submittedName>
</protein>
<dbReference type="EMBL" id="AP003763">
    <property type="protein sequence ID" value="BAD32966.1"/>
    <property type="molecule type" value="Genomic_DNA"/>
</dbReference>
<accession>Q69WH3</accession>
<gene>
    <name evidence="2" type="ORF">P0531C01.24</name>
    <name evidence="1" type="ORF">P0577H07.32</name>
</gene>
<organism evidence="2 3">
    <name type="scientific">Oryza sativa subsp. japonica</name>
    <name type="common">Rice</name>
    <dbReference type="NCBI Taxonomy" id="39947"/>
    <lineage>
        <taxon>Eukaryota</taxon>
        <taxon>Viridiplantae</taxon>
        <taxon>Streptophyta</taxon>
        <taxon>Embryophyta</taxon>
        <taxon>Tracheophyta</taxon>
        <taxon>Spermatophyta</taxon>
        <taxon>Magnoliopsida</taxon>
        <taxon>Liliopsida</taxon>
        <taxon>Poales</taxon>
        <taxon>Poaceae</taxon>
        <taxon>BOP clade</taxon>
        <taxon>Oryzoideae</taxon>
        <taxon>Oryzeae</taxon>
        <taxon>Oryzinae</taxon>
        <taxon>Oryza</taxon>
        <taxon>Oryza sativa</taxon>
    </lineage>
</organism>
<evidence type="ECO:0000313" key="1">
    <source>
        <dbReference type="EMBL" id="BAD32897.1"/>
    </source>
</evidence>
<reference evidence="1" key="1">
    <citation type="submission" date="2001-05" db="EMBL/GenBank/DDBJ databases">
        <title>Oryza sativa nipponbare(GA3) genomic DNA, chromosome 6, PAC clone:P0577H07.</title>
        <authorList>
            <person name="Sasaki T."/>
            <person name="Matsumoto T."/>
            <person name="Yamamoto K."/>
        </authorList>
    </citation>
    <scope>NUCLEOTIDE SEQUENCE</scope>
</reference>
<reference evidence="3" key="3">
    <citation type="journal article" date="2005" name="Nature">
        <title>The map-based sequence of the rice genome.</title>
        <authorList>
            <consortium name="International rice genome sequencing project (IRGSP)"/>
            <person name="Matsumoto T."/>
            <person name="Wu J."/>
            <person name="Kanamori H."/>
            <person name="Katayose Y."/>
            <person name="Fujisawa M."/>
            <person name="Namiki N."/>
            <person name="Mizuno H."/>
            <person name="Yamamoto K."/>
            <person name="Antonio B.A."/>
            <person name="Baba T."/>
            <person name="Sakata K."/>
            <person name="Nagamura Y."/>
            <person name="Aoki H."/>
            <person name="Arikawa K."/>
            <person name="Arita K."/>
            <person name="Bito T."/>
            <person name="Chiden Y."/>
            <person name="Fujitsuka N."/>
            <person name="Fukunaka R."/>
            <person name="Hamada M."/>
            <person name="Harada C."/>
            <person name="Hayashi A."/>
            <person name="Hijishita S."/>
            <person name="Honda M."/>
            <person name="Hosokawa S."/>
            <person name="Ichikawa Y."/>
            <person name="Idonuma A."/>
            <person name="Iijima M."/>
            <person name="Ikeda M."/>
            <person name="Ikeno M."/>
            <person name="Ito K."/>
            <person name="Ito S."/>
            <person name="Ito T."/>
            <person name="Ito Y."/>
            <person name="Ito Y."/>
            <person name="Iwabuchi A."/>
            <person name="Kamiya K."/>
            <person name="Karasawa W."/>
            <person name="Kurita K."/>
            <person name="Katagiri S."/>
            <person name="Kikuta A."/>
            <person name="Kobayashi H."/>
            <person name="Kobayashi N."/>
            <person name="Machita K."/>
            <person name="Maehara T."/>
            <person name="Masukawa M."/>
            <person name="Mizubayashi T."/>
            <person name="Mukai Y."/>
            <person name="Nagasaki H."/>
            <person name="Nagata Y."/>
            <person name="Naito S."/>
            <person name="Nakashima M."/>
            <person name="Nakama Y."/>
            <person name="Nakamichi Y."/>
            <person name="Nakamura M."/>
            <person name="Meguro A."/>
            <person name="Negishi M."/>
            <person name="Ohta I."/>
            <person name="Ohta T."/>
            <person name="Okamoto M."/>
            <person name="Ono N."/>
            <person name="Saji S."/>
            <person name="Sakaguchi M."/>
            <person name="Sakai K."/>
            <person name="Shibata M."/>
            <person name="Shimokawa T."/>
            <person name="Song J."/>
            <person name="Takazaki Y."/>
            <person name="Terasawa K."/>
            <person name="Tsugane M."/>
            <person name="Tsuji K."/>
            <person name="Ueda S."/>
            <person name="Waki K."/>
            <person name="Yamagata H."/>
            <person name="Yamamoto M."/>
            <person name="Yamamoto S."/>
            <person name="Yamane H."/>
            <person name="Yoshiki S."/>
            <person name="Yoshihara R."/>
            <person name="Yukawa K."/>
            <person name="Zhong H."/>
            <person name="Yano M."/>
            <person name="Yuan Q."/>
            <person name="Ouyang S."/>
            <person name="Liu J."/>
            <person name="Jones K.M."/>
            <person name="Gansberger K."/>
            <person name="Moffat K."/>
            <person name="Hill J."/>
            <person name="Bera J."/>
            <person name="Fadrosh D."/>
            <person name="Jin S."/>
            <person name="Johri S."/>
            <person name="Kim M."/>
            <person name="Overton L."/>
            <person name="Reardon M."/>
            <person name="Tsitrin T."/>
            <person name="Vuong H."/>
            <person name="Weaver B."/>
            <person name="Ciecko A."/>
            <person name="Tallon L."/>
            <person name="Jackson J."/>
            <person name="Pai G."/>
            <person name="Aken S.V."/>
            <person name="Utterback T."/>
            <person name="Reidmuller S."/>
            <person name="Feldblyum T."/>
            <person name="Hsiao J."/>
            <person name="Zismann V."/>
            <person name="Iobst S."/>
            <person name="de Vazeille A.R."/>
            <person name="Buell C.R."/>
            <person name="Ying K."/>
            <person name="Li Y."/>
            <person name="Lu T."/>
            <person name="Huang Y."/>
            <person name="Zhao Q."/>
            <person name="Feng Q."/>
            <person name="Zhang L."/>
            <person name="Zhu J."/>
            <person name="Weng Q."/>
            <person name="Mu J."/>
            <person name="Lu Y."/>
            <person name="Fan D."/>
            <person name="Liu Y."/>
            <person name="Guan J."/>
            <person name="Zhang Y."/>
            <person name="Yu S."/>
            <person name="Liu X."/>
            <person name="Zhang Y."/>
            <person name="Hong G."/>
            <person name="Han B."/>
            <person name="Choisne N."/>
            <person name="Demange N."/>
            <person name="Orjeda G."/>
            <person name="Samain S."/>
            <person name="Cattolico L."/>
            <person name="Pelletier E."/>
            <person name="Couloux A."/>
            <person name="Segurens B."/>
            <person name="Wincker P."/>
            <person name="D'Hont A."/>
            <person name="Scarpelli C."/>
            <person name="Weissenbach J."/>
            <person name="Salanoubat M."/>
            <person name="Quetier F."/>
            <person name="Yu Y."/>
            <person name="Kim H.R."/>
            <person name="Rambo T."/>
            <person name="Currie J."/>
            <person name="Collura K."/>
            <person name="Luo M."/>
            <person name="Yang T."/>
            <person name="Ammiraju J.S.S."/>
            <person name="Engler F."/>
            <person name="Soderlund C."/>
            <person name="Wing R.A."/>
            <person name="Palmer L.E."/>
            <person name="de la Bastide M."/>
            <person name="Spiegel L."/>
            <person name="Nascimento L."/>
            <person name="Zutavern T."/>
            <person name="O'Shaughnessy A."/>
            <person name="Dike S."/>
            <person name="Dedhia N."/>
            <person name="Preston R."/>
            <person name="Balija V."/>
            <person name="McCombie W.R."/>
            <person name="Chow T."/>
            <person name="Chen H."/>
            <person name="Chung M."/>
            <person name="Chen C."/>
            <person name="Shaw J."/>
            <person name="Wu H."/>
            <person name="Hsiao K."/>
            <person name="Chao Y."/>
            <person name="Chu M."/>
            <person name="Cheng C."/>
            <person name="Hour A."/>
            <person name="Lee P."/>
            <person name="Lin S."/>
            <person name="Lin Y."/>
            <person name="Liou J."/>
            <person name="Liu S."/>
            <person name="Hsing Y."/>
            <person name="Raghuvanshi S."/>
            <person name="Mohanty A."/>
            <person name="Bharti A.K."/>
            <person name="Gaur A."/>
            <person name="Gupta V."/>
            <person name="Kumar D."/>
            <person name="Ravi V."/>
            <person name="Vij S."/>
            <person name="Kapur A."/>
            <person name="Khurana P."/>
            <person name="Khurana P."/>
            <person name="Khurana J.P."/>
            <person name="Tyagi A.K."/>
            <person name="Gaikwad K."/>
            <person name="Singh A."/>
            <person name="Dalal V."/>
            <person name="Srivastava S."/>
            <person name="Dixit A."/>
            <person name="Pal A.K."/>
            <person name="Ghazi I.A."/>
            <person name="Yadav M."/>
            <person name="Pandit A."/>
            <person name="Bhargava A."/>
            <person name="Sureshbabu K."/>
            <person name="Batra K."/>
            <person name="Sharma T.R."/>
            <person name="Mohapatra T."/>
            <person name="Singh N.K."/>
            <person name="Messing J."/>
            <person name="Nelson A.B."/>
            <person name="Fuks G."/>
            <person name="Kavchok S."/>
            <person name="Keizer G."/>
            <person name="Linton E."/>
            <person name="Llaca V."/>
            <person name="Song R."/>
            <person name="Tanyolac B."/>
            <person name="Young S."/>
            <person name="Ho-Il K."/>
            <person name="Hahn J.H."/>
            <person name="Sangsakoo G."/>
            <person name="Vanavichit A."/>
            <person name="de Mattos Luiz.A.T."/>
            <person name="Zimmer P.D."/>
            <person name="Malone G."/>
            <person name="Dellagostin O."/>
            <person name="de Oliveira A.C."/>
            <person name="Bevan M."/>
            <person name="Bancroft I."/>
            <person name="Minx P."/>
            <person name="Cordum H."/>
            <person name="Wilson R."/>
            <person name="Cheng Z."/>
            <person name="Jin W."/>
            <person name="Jiang J."/>
            <person name="Leong S.A."/>
            <person name="Iwama H."/>
            <person name="Gojobori T."/>
            <person name="Itoh T."/>
            <person name="Niimura Y."/>
            <person name="Fujii Y."/>
            <person name="Habara T."/>
            <person name="Sakai H."/>
            <person name="Sato Y."/>
            <person name="Wilson G."/>
            <person name="Kumar K."/>
            <person name="McCouch S."/>
            <person name="Juretic N."/>
            <person name="Hoen D."/>
            <person name="Wright S."/>
            <person name="Bruskiewich R."/>
            <person name="Bureau T."/>
            <person name="Miyao A."/>
            <person name="Hirochika H."/>
            <person name="Nishikawa T."/>
            <person name="Kadowaki K."/>
            <person name="Sugiura M."/>
            <person name="Burr B."/>
            <person name="Sasaki T."/>
        </authorList>
    </citation>
    <scope>NUCLEOTIDE SEQUENCE [LARGE SCALE GENOMIC DNA]</scope>
    <source>
        <strain evidence="3">cv. Nipponbare</strain>
    </source>
</reference>
<proteinExistence type="predicted"/>
<reference evidence="2" key="2">
    <citation type="submission" date="2001-06" db="EMBL/GenBank/DDBJ databases">
        <title>Oryza sativa nipponbare(GA3) genomic DNA, chromosome 6, PAC clone:P0531C01.</title>
        <authorList>
            <person name="Sasaki T."/>
            <person name="Matsumoto T."/>
            <person name="Yamamoto K."/>
        </authorList>
    </citation>
    <scope>NUCLEOTIDE SEQUENCE</scope>
</reference>
<dbReference type="EMBL" id="AP003619">
    <property type="protein sequence ID" value="BAD32897.1"/>
    <property type="molecule type" value="Genomic_DNA"/>
</dbReference>
<evidence type="ECO:0000313" key="2">
    <source>
        <dbReference type="EMBL" id="BAD32966.1"/>
    </source>
</evidence>
<evidence type="ECO:0000313" key="3">
    <source>
        <dbReference type="Proteomes" id="UP000000763"/>
    </source>
</evidence>
<name>Q69WH3_ORYSJ</name>
<dbReference type="AlphaFoldDB" id="Q69WH3"/>
<dbReference type="Proteomes" id="UP000000763">
    <property type="component" value="Chromosome 6"/>
</dbReference>
<reference evidence="3" key="4">
    <citation type="journal article" date="2008" name="Nucleic Acids Res.">
        <title>The rice annotation project database (RAP-DB): 2008 update.</title>
        <authorList>
            <consortium name="The rice annotation project (RAP)"/>
        </authorList>
    </citation>
    <scope>GENOME REANNOTATION</scope>
    <source>
        <strain evidence="3">cv. Nipponbare</strain>
    </source>
</reference>